<reference evidence="2 3" key="1">
    <citation type="submission" date="2019-12" db="EMBL/GenBank/DDBJ databases">
        <title>Whole genome sequencing of endophytic Actinobacterium Micromonospora sp. MPMI6T.</title>
        <authorList>
            <person name="Evv R."/>
            <person name="Podile A.R."/>
        </authorList>
    </citation>
    <scope>NUCLEOTIDE SEQUENCE [LARGE SCALE GENOMIC DNA]</scope>
    <source>
        <strain evidence="2 3">MPMI6</strain>
    </source>
</reference>
<accession>A0ABS3VTF4</accession>
<dbReference type="PANTHER" id="PTHR48079">
    <property type="entry name" value="PROTEIN YEEZ"/>
    <property type="match status" value="1"/>
</dbReference>
<dbReference type="EMBL" id="WVUH01000147">
    <property type="protein sequence ID" value="MBO4207819.1"/>
    <property type="molecule type" value="Genomic_DNA"/>
</dbReference>
<protein>
    <submittedName>
        <fullName evidence="2">NAD-dependent epimerase/dehydratase family protein</fullName>
    </submittedName>
</protein>
<dbReference type="Proteomes" id="UP000823521">
    <property type="component" value="Unassembled WGS sequence"/>
</dbReference>
<evidence type="ECO:0000313" key="2">
    <source>
        <dbReference type="EMBL" id="MBO4207819.1"/>
    </source>
</evidence>
<sequence>MPPTVLLTGATGFIGGAVLAALRTRDVRLRTLARRPVPGADGVAERMRADLTRPESLRGVCDGVDVLVHAASHVGGDPRQCRLVNEEGTARLVAEAVRAGVGRVLYVSTAGVYGPGVHRGPAEDEVTRNPGSVTSASRAAAEDHVLAAGGCVLRPHLVYGPGDRWVVPALVTLLARLPGWIDGGRPRTSLIGVRDLGRVVAALATTPTPPTPGQILHANHPQPVSIAEIGAALARQLGIRIPQGRISLAEARAHAARHGLPERHLELVGADHWYRSDRIWQVAACPPGAAFPRDLTHALPYYRPLLGTPGTATEG</sequence>
<proteinExistence type="predicted"/>
<dbReference type="InterPro" id="IPR051783">
    <property type="entry name" value="NAD(P)-dependent_oxidoreduct"/>
</dbReference>
<dbReference type="Gene3D" id="3.40.50.720">
    <property type="entry name" value="NAD(P)-binding Rossmann-like Domain"/>
    <property type="match status" value="1"/>
</dbReference>
<dbReference type="InterPro" id="IPR001509">
    <property type="entry name" value="Epimerase_deHydtase"/>
</dbReference>
<name>A0ABS3VTF4_MICEH</name>
<comment type="caution">
    <text evidence="2">The sequence shown here is derived from an EMBL/GenBank/DDBJ whole genome shotgun (WGS) entry which is preliminary data.</text>
</comment>
<evidence type="ECO:0000259" key="1">
    <source>
        <dbReference type="Pfam" id="PF01370"/>
    </source>
</evidence>
<organism evidence="2 3">
    <name type="scientific">Micromonospora echinofusca</name>
    <dbReference type="NCBI Taxonomy" id="47858"/>
    <lineage>
        <taxon>Bacteria</taxon>
        <taxon>Bacillati</taxon>
        <taxon>Actinomycetota</taxon>
        <taxon>Actinomycetes</taxon>
        <taxon>Micromonosporales</taxon>
        <taxon>Micromonosporaceae</taxon>
        <taxon>Micromonospora</taxon>
    </lineage>
</organism>
<dbReference type="PANTHER" id="PTHR48079:SF6">
    <property type="entry name" value="NAD(P)-BINDING DOMAIN-CONTAINING PROTEIN-RELATED"/>
    <property type="match status" value="1"/>
</dbReference>
<feature type="domain" description="NAD-dependent epimerase/dehydratase" evidence="1">
    <location>
        <begin position="5"/>
        <end position="209"/>
    </location>
</feature>
<dbReference type="InterPro" id="IPR036291">
    <property type="entry name" value="NAD(P)-bd_dom_sf"/>
</dbReference>
<evidence type="ECO:0000313" key="3">
    <source>
        <dbReference type="Proteomes" id="UP000823521"/>
    </source>
</evidence>
<dbReference type="RefSeq" id="WP_208814732.1">
    <property type="nucleotide sequence ID" value="NZ_WVUH01000147.1"/>
</dbReference>
<dbReference type="Pfam" id="PF01370">
    <property type="entry name" value="Epimerase"/>
    <property type="match status" value="1"/>
</dbReference>
<keyword evidence="3" id="KW-1185">Reference proteome</keyword>
<dbReference type="SUPFAM" id="SSF51735">
    <property type="entry name" value="NAD(P)-binding Rossmann-fold domains"/>
    <property type="match status" value="1"/>
</dbReference>
<gene>
    <name evidence="2" type="ORF">GSF22_17670</name>
</gene>